<evidence type="ECO:0000313" key="2">
    <source>
        <dbReference type="EMBL" id="SOR27995.1"/>
    </source>
</evidence>
<dbReference type="Proteomes" id="UP000233769">
    <property type="component" value="Chromosome tk0001"/>
</dbReference>
<reference evidence="3" key="1">
    <citation type="submission" date="2017-10" db="EMBL/GenBank/DDBJ databases">
        <authorList>
            <person name="Regsiter A."/>
            <person name="William W."/>
        </authorList>
    </citation>
    <scope>NUCLEOTIDE SEQUENCE [LARGE SCALE GENOMIC DNA]</scope>
</reference>
<feature type="region of interest" description="Disordered" evidence="1">
    <location>
        <begin position="17"/>
        <end position="65"/>
    </location>
</feature>
<evidence type="ECO:0000313" key="3">
    <source>
        <dbReference type="Proteomes" id="UP000233769"/>
    </source>
</evidence>
<feature type="compositionally biased region" description="Basic and acidic residues" evidence="1">
    <location>
        <begin position="17"/>
        <end position="27"/>
    </location>
</feature>
<protein>
    <submittedName>
        <fullName evidence="2">Uncharacterized protein</fullName>
    </submittedName>
</protein>
<dbReference type="AlphaFoldDB" id="A0A2N9AKW3"/>
<dbReference type="EMBL" id="LT962688">
    <property type="protein sequence ID" value="SOR27995.1"/>
    <property type="molecule type" value="Genomic_DNA"/>
</dbReference>
<sequence>MIGSGPLGWTDLALSQHDQRSYPDSARRPRPYACAAPLPFGRPARSTLAGRLWRDGPPPARGTKIDVPAGERAARAAITAKKLKLLRITACMRQNNAPDRSVPTPEEASR</sequence>
<gene>
    <name evidence="2" type="ORF">TK0001_1393</name>
</gene>
<accession>A0A2N9AKW3</accession>
<evidence type="ECO:0000256" key="1">
    <source>
        <dbReference type="SAM" id="MobiDB-lite"/>
    </source>
</evidence>
<proteinExistence type="predicted"/>
<name>A0A2N9AKW3_METEX</name>
<organism evidence="2 3">
    <name type="scientific">Methylorubrum extorquens</name>
    <name type="common">Methylobacterium dichloromethanicum</name>
    <name type="synonym">Methylobacterium extorquens</name>
    <dbReference type="NCBI Taxonomy" id="408"/>
    <lineage>
        <taxon>Bacteria</taxon>
        <taxon>Pseudomonadati</taxon>
        <taxon>Pseudomonadota</taxon>
        <taxon>Alphaproteobacteria</taxon>
        <taxon>Hyphomicrobiales</taxon>
        <taxon>Methylobacteriaceae</taxon>
        <taxon>Methylorubrum</taxon>
    </lineage>
</organism>